<feature type="transmembrane region" description="Helical" evidence="6">
    <location>
        <begin position="59"/>
        <end position="79"/>
    </location>
</feature>
<dbReference type="Pfam" id="PF03788">
    <property type="entry name" value="LrgA"/>
    <property type="match status" value="1"/>
</dbReference>
<dbReference type="PANTHER" id="PTHR33931">
    <property type="entry name" value="HOLIN-LIKE PROTEIN CIDA-RELATED"/>
    <property type="match status" value="1"/>
</dbReference>
<reference evidence="7" key="1">
    <citation type="submission" date="2020-10" db="EMBL/GenBank/DDBJ databases">
        <authorList>
            <person name="Gilroy R."/>
        </authorList>
    </citation>
    <scope>NUCLEOTIDE SEQUENCE</scope>
    <source>
        <strain evidence="7">13361</strain>
    </source>
</reference>
<comment type="subcellular location">
    <subcellularLocation>
        <location evidence="1">Cell membrane</location>
        <topology evidence="1">Multi-pass membrane protein</topology>
    </subcellularLocation>
</comment>
<reference evidence="7" key="2">
    <citation type="journal article" date="2021" name="PeerJ">
        <title>Extensive microbial diversity within the chicken gut microbiome revealed by metagenomics and culture.</title>
        <authorList>
            <person name="Gilroy R."/>
            <person name="Ravi A."/>
            <person name="Getino M."/>
            <person name="Pursley I."/>
            <person name="Horton D.L."/>
            <person name="Alikhan N.F."/>
            <person name="Baker D."/>
            <person name="Gharbi K."/>
            <person name="Hall N."/>
            <person name="Watson M."/>
            <person name="Adriaenssens E.M."/>
            <person name="Foster-Nyarko E."/>
            <person name="Jarju S."/>
            <person name="Secka A."/>
            <person name="Antonio M."/>
            <person name="Oren A."/>
            <person name="Chaudhuri R.R."/>
            <person name="La Ragione R."/>
            <person name="Hildebrand F."/>
            <person name="Pallen M.J."/>
        </authorList>
    </citation>
    <scope>NUCLEOTIDE SEQUENCE</scope>
    <source>
        <strain evidence="7">13361</strain>
    </source>
</reference>
<proteinExistence type="predicted"/>
<evidence type="ECO:0000256" key="5">
    <source>
        <dbReference type="ARBA" id="ARBA00023136"/>
    </source>
</evidence>
<evidence type="ECO:0000256" key="1">
    <source>
        <dbReference type="ARBA" id="ARBA00004651"/>
    </source>
</evidence>
<accession>A0A9D0Z3F8</accession>
<keyword evidence="4 6" id="KW-1133">Transmembrane helix</keyword>
<name>A0A9D0Z3F8_9FIRM</name>
<gene>
    <name evidence="7" type="ORF">IAB74_01565</name>
</gene>
<dbReference type="EMBL" id="DVFK01000021">
    <property type="protein sequence ID" value="HIQ67183.1"/>
    <property type="molecule type" value="Genomic_DNA"/>
</dbReference>
<keyword evidence="2" id="KW-1003">Cell membrane</keyword>
<sequence length="119" mass="12806">MKYLKQLVIILLFSFLGELLQELLPLPVPAAIYGLLLLFLALTFQIVKPESIKTVAGFLLNIMPLLFVAPGVNILSHWGILAPEIVPIITVVLLSTVIVFALSGLVTKALLGKGGMENG</sequence>
<evidence type="ECO:0000256" key="4">
    <source>
        <dbReference type="ARBA" id="ARBA00022989"/>
    </source>
</evidence>
<evidence type="ECO:0000256" key="2">
    <source>
        <dbReference type="ARBA" id="ARBA00022475"/>
    </source>
</evidence>
<evidence type="ECO:0000256" key="6">
    <source>
        <dbReference type="SAM" id="Phobius"/>
    </source>
</evidence>
<evidence type="ECO:0000313" key="7">
    <source>
        <dbReference type="EMBL" id="HIQ67183.1"/>
    </source>
</evidence>
<feature type="transmembrane region" description="Helical" evidence="6">
    <location>
        <begin position="85"/>
        <end position="106"/>
    </location>
</feature>
<keyword evidence="3 6" id="KW-0812">Transmembrane</keyword>
<protein>
    <submittedName>
        <fullName evidence="7">CidA/LrgA family protein</fullName>
    </submittedName>
</protein>
<dbReference type="PANTHER" id="PTHR33931:SF2">
    <property type="entry name" value="HOLIN-LIKE PROTEIN CIDA"/>
    <property type="match status" value="1"/>
</dbReference>
<keyword evidence="5 6" id="KW-0472">Membrane</keyword>
<comment type="caution">
    <text evidence="7">The sequence shown here is derived from an EMBL/GenBank/DDBJ whole genome shotgun (WGS) entry which is preliminary data.</text>
</comment>
<dbReference type="GO" id="GO:0005886">
    <property type="term" value="C:plasma membrane"/>
    <property type="evidence" value="ECO:0007669"/>
    <property type="project" value="UniProtKB-SubCell"/>
</dbReference>
<dbReference type="Proteomes" id="UP000886796">
    <property type="component" value="Unassembled WGS sequence"/>
</dbReference>
<evidence type="ECO:0000256" key="3">
    <source>
        <dbReference type="ARBA" id="ARBA00022692"/>
    </source>
</evidence>
<evidence type="ECO:0000313" key="8">
    <source>
        <dbReference type="Proteomes" id="UP000886796"/>
    </source>
</evidence>
<dbReference type="AlphaFoldDB" id="A0A9D0Z3F8"/>
<organism evidence="7 8">
    <name type="scientific">Candidatus Faecousia excrementigallinarum</name>
    <dbReference type="NCBI Taxonomy" id="2840806"/>
    <lineage>
        <taxon>Bacteria</taxon>
        <taxon>Bacillati</taxon>
        <taxon>Bacillota</taxon>
        <taxon>Clostridia</taxon>
        <taxon>Eubacteriales</taxon>
        <taxon>Oscillospiraceae</taxon>
        <taxon>Faecousia</taxon>
    </lineage>
</organism>
<dbReference type="InterPro" id="IPR005538">
    <property type="entry name" value="LrgA/CidA"/>
</dbReference>
<feature type="transmembrane region" description="Helical" evidence="6">
    <location>
        <begin position="30"/>
        <end position="47"/>
    </location>
</feature>